<keyword evidence="9" id="KW-1185">Reference proteome</keyword>
<organism evidence="8 9">
    <name type="scientific">Teichococcus globiformis</name>
    <dbReference type="NCBI Taxonomy" id="2307229"/>
    <lineage>
        <taxon>Bacteria</taxon>
        <taxon>Pseudomonadati</taxon>
        <taxon>Pseudomonadota</taxon>
        <taxon>Alphaproteobacteria</taxon>
        <taxon>Acetobacterales</taxon>
        <taxon>Roseomonadaceae</taxon>
        <taxon>Roseomonas</taxon>
    </lineage>
</organism>
<keyword evidence="2 6" id="KW-1003">Cell membrane</keyword>
<feature type="transmembrane region" description="Helical" evidence="6">
    <location>
        <begin position="221"/>
        <end position="239"/>
    </location>
</feature>
<comment type="caution">
    <text evidence="8">The sequence shown here is derived from an EMBL/GenBank/DDBJ whole genome shotgun (WGS) entry which is preliminary data.</text>
</comment>
<evidence type="ECO:0000313" key="9">
    <source>
        <dbReference type="Proteomes" id="UP001595593"/>
    </source>
</evidence>
<keyword evidence="3 6" id="KW-0812">Transmembrane</keyword>
<dbReference type="InterPro" id="IPR015414">
    <property type="entry name" value="TMEM64"/>
</dbReference>
<evidence type="ECO:0000313" key="8">
    <source>
        <dbReference type="EMBL" id="MFC3123541.1"/>
    </source>
</evidence>
<evidence type="ECO:0000256" key="5">
    <source>
        <dbReference type="ARBA" id="ARBA00023136"/>
    </source>
</evidence>
<evidence type="ECO:0000259" key="7">
    <source>
        <dbReference type="Pfam" id="PF09335"/>
    </source>
</evidence>
<accession>A0ABV7FVW4</accession>
<feature type="transmembrane region" description="Helical" evidence="6">
    <location>
        <begin position="107"/>
        <end position="130"/>
    </location>
</feature>
<evidence type="ECO:0000256" key="3">
    <source>
        <dbReference type="ARBA" id="ARBA00022692"/>
    </source>
</evidence>
<keyword evidence="4 6" id="KW-1133">Transmembrane helix</keyword>
<dbReference type="EMBL" id="JBHRTN010000002">
    <property type="protein sequence ID" value="MFC3123541.1"/>
    <property type="molecule type" value="Genomic_DNA"/>
</dbReference>
<evidence type="ECO:0000256" key="4">
    <source>
        <dbReference type="ARBA" id="ARBA00022989"/>
    </source>
</evidence>
<dbReference type="PANTHER" id="PTHR12677">
    <property type="entry name" value="GOLGI APPARATUS MEMBRANE PROTEIN TVP38-RELATED"/>
    <property type="match status" value="1"/>
</dbReference>
<evidence type="ECO:0000256" key="1">
    <source>
        <dbReference type="ARBA" id="ARBA00004651"/>
    </source>
</evidence>
<proteinExistence type="inferred from homology"/>
<comment type="similarity">
    <text evidence="6">Belongs to the TVP38/TMEM64 family.</text>
</comment>
<dbReference type="InterPro" id="IPR032816">
    <property type="entry name" value="VTT_dom"/>
</dbReference>
<comment type="subcellular location">
    <subcellularLocation>
        <location evidence="1 6">Cell membrane</location>
        <topology evidence="1 6">Multi-pass membrane protein</topology>
    </subcellularLocation>
</comment>
<evidence type="ECO:0000256" key="6">
    <source>
        <dbReference type="RuleBase" id="RU366058"/>
    </source>
</evidence>
<sequence>MPGRGAGAGLPSRAVSIAPGSHPRSAPLAALGKLLVLAAGLALAGWLLRELGGAPGGDAAAQWVRRFGMDQSARGEAVYLVIATVALAIGMPRQAVAFLGGYAFGPWLGGALSLVAQGVSCLATYGWARLVGRGWAERRLAGRFGRRLRRLRDVLAANPFGATLSLRLLPVGNNLALNLLAGLSGIPALPFLAGSLIGYLPQTAIFALAGAGVAVDRVAQLWLAGLLFLGSAAIGVWLLRRHRAGQAMDTED</sequence>
<reference evidence="9" key="1">
    <citation type="journal article" date="2019" name="Int. J. Syst. Evol. Microbiol.">
        <title>The Global Catalogue of Microorganisms (GCM) 10K type strain sequencing project: providing services to taxonomists for standard genome sequencing and annotation.</title>
        <authorList>
            <consortium name="The Broad Institute Genomics Platform"/>
            <consortium name="The Broad Institute Genome Sequencing Center for Infectious Disease"/>
            <person name="Wu L."/>
            <person name="Ma J."/>
        </authorList>
    </citation>
    <scope>NUCLEOTIDE SEQUENCE [LARGE SCALE GENOMIC DNA]</scope>
    <source>
        <strain evidence="9">KCTC 52094</strain>
    </source>
</reference>
<gene>
    <name evidence="8" type="ORF">ACFOD4_00595</name>
</gene>
<dbReference type="Pfam" id="PF09335">
    <property type="entry name" value="VTT_dom"/>
    <property type="match status" value="1"/>
</dbReference>
<evidence type="ECO:0000256" key="2">
    <source>
        <dbReference type="ARBA" id="ARBA00022475"/>
    </source>
</evidence>
<feature type="transmembrane region" description="Helical" evidence="6">
    <location>
        <begin position="77"/>
        <end position="95"/>
    </location>
</feature>
<dbReference type="RefSeq" id="WP_379592515.1">
    <property type="nucleotide sequence ID" value="NZ_JBHRTN010000002.1"/>
</dbReference>
<keyword evidence="5 6" id="KW-0472">Membrane</keyword>
<feature type="transmembrane region" description="Helical" evidence="6">
    <location>
        <begin position="28"/>
        <end position="48"/>
    </location>
</feature>
<feature type="domain" description="VTT" evidence="7">
    <location>
        <begin position="92"/>
        <end position="211"/>
    </location>
</feature>
<dbReference type="Proteomes" id="UP001595593">
    <property type="component" value="Unassembled WGS sequence"/>
</dbReference>
<dbReference type="PANTHER" id="PTHR12677:SF59">
    <property type="entry name" value="GOLGI APPARATUS MEMBRANE PROTEIN TVP38-RELATED"/>
    <property type="match status" value="1"/>
</dbReference>
<protein>
    <recommendedName>
        <fullName evidence="6">TVP38/TMEM64 family membrane protein</fullName>
    </recommendedName>
</protein>
<name>A0ABV7FVW4_9PROT</name>
<feature type="transmembrane region" description="Helical" evidence="6">
    <location>
        <begin position="175"/>
        <end position="192"/>
    </location>
</feature>